<dbReference type="EMBL" id="JAUYVH010000018">
    <property type="protein sequence ID" value="MDQ9172226.1"/>
    <property type="molecule type" value="Genomic_DNA"/>
</dbReference>
<sequence>MATIQKKPAPVKTAPAKRNEVIDQICASLGARYHDLKLFQAVKNKVPA</sequence>
<evidence type="ECO:0000313" key="2">
    <source>
        <dbReference type="EMBL" id="MDQ9172245.1"/>
    </source>
</evidence>
<evidence type="ECO:0000313" key="1">
    <source>
        <dbReference type="EMBL" id="MDQ9172226.1"/>
    </source>
</evidence>
<dbReference type="Proteomes" id="UP001225596">
    <property type="component" value="Unassembled WGS sequence"/>
</dbReference>
<dbReference type="RefSeq" id="WP_338438244.1">
    <property type="nucleotide sequence ID" value="NZ_JAUYVH010000018.1"/>
</dbReference>
<name>A0ABU1BT75_9BURK</name>
<keyword evidence="3" id="KW-1185">Reference proteome</keyword>
<reference evidence="1 3" key="1">
    <citation type="submission" date="2023-08" db="EMBL/GenBank/DDBJ databases">
        <title>Oxalobacteraceae gen .nov., isolated from river sludge outside the plant.</title>
        <authorList>
            <person name="Zhao S.Y."/>
        </authorList>
    </citation>
    <scope>NUCLEOTIDE SEQUENCE [LARGE SCALE GENOMIC DNA]</scope>
    <source>
        <strain evidence="1 3">R-40</strain>
    </source>
</reference>
<proteinExistence type="predicted"/>
<comment type="caution">
    <text evidence="1">The sequence shown here is derived from an EMBL/GenBank/DDBJ whole genome shotgun (WGS) entry which is preliminary data.</text>
</comment>
<organism evidence="1 3">
    <name type="scientific">Keguizhuia sedimenti</name>
    <dbReference type="NCBI Taxonomy" id="3064264"/>
    <lineage>
        <taxon>Bacteria</taxon>
        <taxon>Pseudomonadati</taxon>
        <taxon>Pseudomonadota</taxon>
        <taxon>Betaproteobacteria</taxon>
        <taxon>Burkholderiales</taxon>
        <taxon>Oxalobacteraceae</taxon>
        <taxon>Keguizhuia</taxon>
    </lineage>
</organism>
<dbReference type="EMBL" id="JAUYVH010000018">
    <property type="protein sequence ID" value="MDQ9172245.1"/>
    <property type="molecule type" value="Genomic_DNA"/>
</dbReference>
<evidence type="ECO:0000313" key="3">
    <source>
        <dbReference type="Proteomes" id="UP001225596"/>
    </source>
</evidence>
<gene>
    <name evidence="1" type="ORF">Q8A64_17580</name>
    <name evidence="2" type="ORF">Q8A64_17675</name>
</gene>
<protein>
    <submittedName>
        <fullName evidence="1">Uncharacterized protein</fullName>
    </submittedName>
</protein>
<accession>A0ABU1BT75</accession>